<evidence type="ECO:0000313" key="2">
    <source>
        <dbReference type="EMBL" id="KAF4637336.1"/>
    </source>
</evidence>
<feature type="compositionally biased region" description="Basic and acidic residues" evidence="1">
    <location>
        <begin position="682"/>
        <end position="697"/>
    </location>
</feature>
<feature type="compositionally biased region" description="Polar residues" evidence="1">
    <location>
        <begin position="230"/>
        <end position="246"/>
    </location>
</feature>
<feature type="region of interest" description="Disordered" evidence="1">
    <location>
        <begin position="595"/>
        <end position="624"/>
    </location>
</feature>
<comment type="caution">
    <text evidence="2">The sequence shown here is derived from an EMBL/GenBank/DDBJ whole genome shotgun (WGS) entry which is preliminary data.</text>
</comment>
<evidence type="ECO:0000256" key="1">
    <source>
        <dbReference type="SAM" id="MobiDB-lite"/>
    </source>
</evidence>
<feature type="region of interest" description="Disordered" evidence="1">
    <location>
        <begin position="667"/>
        <end position="717"/>
    </location>
</feature>
<gene>
    <name evidence="2" type="ORF">G7Y89_g757</name>
</gene>
<feature type="region of interest" description="Disordered" evidence="1">
    <location>
        <begin position="384"/>
        <end position="404"/>
    </location>
</feature>
<dbReference type="EMBL" id="JAAMPI010000026">
    <property type="protein sequence ID" value="KAF4637336.1"/>
    <property type="molecule type" value="Genomic_DNA"/>
</dbReference>
<protein>
    <submittedName>
        <fullName evidence="2">Uncharacterized protein</fullName>
    </submittedName>
</protein>
<sequence length="1040" mass="115606">MPSRFVSSGSNCCTSRGPPSPDGEPPRPAASPRKIPHIISNDATSPCSSAAVAKLQPIFEDDNAPDTEIVHVKHNSTYKLRTLLLGDNEDQSDTEDECVQIRVKKSSSTLNAVRQKLRKHLSRDSALSKRRSKSSVGTSEEEIERRAELRRIRHKRIQEELSNEAIYDDDAKTLSSIVDADSSMGMTSRSSWVPGETLSLPRLLTPSLPYPVLPVQEASEQNVDLKKKGTSTIEKSPSQTSRTSNIPEAEGTGQPLTRSSGTIVRRHSSPVLVETKIDTIRLTVPKPTRKRDSIPSIPSAPVLEPKRLPSISEPRKSSWRLSFTSSKRGEVLRKLSQEHTEPGSAILDSLGVNPPPLKRWLYGQGLRSSSNAIESSEDNTNLDTLASHSQTCTPGQDFGGVDGGVEEDVSSIHLHEMGISHLLASKALQSSSSSPQLSSWNSHHRVASSISDVSKAIQGERARYLRHTSDSVPLSEKIPQSWGKVLEDGTSSFYPSSSTSIQPSPESSRFNLASLLSSSKTKLSNTEVKESEIAQIGTGLATVMTASDCSPTRLAALTRQPRRPTCDDSSILVSETESFREREAELSVVKTRFASSEARRSPSTPVSSKFREEFDLEDQPPETAVNRKPSAFARLAKLAIRSYDGPTMEEILNVPMPDFAPDELRKNKNDSDVMGGAWGTSKKNDRKESSVSDELKTKSVLGGFRRKKNKKTGGKEGISAAEQYQKRFQERVAVKKLVMDSWEEEMAATAAKAKAKSKNIVKKNKPTGPDRRYPAAWARFPSHTRGERSTSAGPPDQIQAIDFAVKSSENGNPIWYHNERKNHLYHHDNDDHPSHADDARKKGLKEKLERAIKEEINEYKNSGEAPVVEDTFGRRSSYHMNLKMDFPELEILPIEIMTAAQIDQEVGEEMAEKARKQDLADTDRGTVDGGVDFDMDGEQSPLKISEVSIADPKFYEDCIVDSDIEEMLPKSDKRQKYRTWSGKDWDGYRYDCSRRNRNISRGSMVLRKSTDDYHTELQIMEKLEREKVLKAAEEAWGRKK</sequence>
<feature type="compositionally biased region" description="Pro residues" evidence="1">
    <location>
        <begin position="18"/>
        <end position="29"/>
    </location>
</feature>
<feature type="region of interest" description="Disordered" evidence="1">
    <location>
        <begin position="1"/>
        <end position="43"/>
    </location>
</feature>
<feature type="compositionally biased region" description="Polar residues" evidence="1">
    <location>
        <begin position="384"/>
        <end position="394"/>
    </location>
</feature>
<proteinExistence type="predicted"/>
<dbReference type="OrthoDB" id="3437384at2759"/>
<name>A0A8H4RXL5_9HELO</name>
<accession>A0A8H4RXL5</accession>
<feature type="region of interest" description="Disordered" evidence="1">
    <location>
        <begin position="283"/>
        <end position="316"/>
    </location>
</feature>
<evidence type="ECO:0000313" key="3">
    <source>
        <dbReference type="Proteomes" id="UP000566819"/>
    </source>
</evidence>
<keyword evidence="3" id="KW-1185">Reference proteome</keyword>
<dbReference type="Proteomes" id="UP000566819">
    <property type="component" value="Unassembled WGS sequence"/>
</dbReference>
<organism evidence="2 3">
    <name type="scientific">Cudoniella acicularis</name>
    <dbReference type="NCBI Taxonomy" id="354080"/>
    <lineage>
        <taxon>Eukaryota</taxon>
        <taxon>Fungi</taxon>
        <taxon>Dikarya</taxon>
        <taxon>Ascomycota</taxon>
        <taxon>Pezizomycotina</taxon>
        <taxon>Leotiomycetes</taxon>
        <taxon>Helotiales</taxon>
        <taxon>Tricladiaceae</taxon>
        <taxon>Cudoniella</taxon>
    </lineage>
</organism>
<feature type="compositionally biased region" description="Polar residues" evidence="1">
    <location>
        <begin position="1"/>
        <end position="14"/>
    </location>
</feature>
<feature type="region of interest" description="Disordered" evidence="1">
    <location>
        <begin position="219"/>
        <end position="268"/>
    </location>
</feature>
<feature type="region of interest" description="Disordered" evidence="1">
    <location>
        <begin position="117"/>
        <end position="143"/>
    </location>
</feature>
<reference evidence="2 3" key="1">
    <citation type="submission" date="2020-03" db="EMBL/GenBank/DDBJ databases">
        <title>Draft Genome Sequence of Cudoniella acicularis.</title>
        <authorList>
            <person name="Buettner E."/>
            <person name="Kellner H."/>
        </authorList>
    </citation>
    <scope>NUCLEOTIDE SEQUENCE [LARGE SCALE GENOMIC DNA]</scope>
    <source>
        <strain evidence="2 3">DSM 108380</strain>
    </source>
</reference>
<dbReference type="AlphaFoldDB" id="A0A8H4RXL5"/>